<sequence length="385" mass="44568">MDKNEIRHQLDLINKNILESHSKQNNIGLLNGLNGSSLFLTFYNKYILKNCSLYKLEEIFNVCIEKINNSYRTATFCDGISGFLWTLIFLQKNNFIDSTNDEIFDSLDDYIIEWSMFCINHSNFDFLHGSTGSIIYVIKRIENSPENLKKFKPLLENFIKGLQKRYYEIISFNNFETIQEIKNRTYLGLAHGIASIIFTLSKLIECSPSFDTHKYLLDLYIKFLFSTIKKSSDKISLFPSWLSQETNINVAESALSWCTGDLGIGISLLNNAEITKDKNIRIKAIEILKHSAMRQDYKNYQLTEPGICHGYFGAFKIFTRAYNLTGIKDFFTAKEFWFRKGWEYLNENEMPNDFSILNGQAGIGLALIDAYTETDHKWGECMLIS</sequence>
<comment type="caution">
    <text evidence="2">The sequence shown here is derived from an EMBL/GenBank/DDBJ whole genome shotgun (WGS) entry which is preliminary data.</text>
</comment>
<dbReference type="PANTHER" id="PTHR12736:SF7">
    <property type="entry name" value="LANC-LIKE PROTEIN 3"/>
    <property type="match status" value="1"/>
</dbReference>
<dbReference type="InterPro" id="IPR007822">
    <property type="entry name" value="LANC-like"/>
</dbReference>
<reference evidence="2 3" key="1">
    <citation type="journal article" date="2004" name="Emerg. Infect. Dis.">
        <title>Amoebae-resisting bacteria isolated from human nasal swabs by amoebal coculture.</title>
        <authorList>
            <person name="Greub G."/>
            <person name="La Scola B."/>
            <person name="Raoult D."/>
        </authorList>
    </citation>
    <scope>NUCLEOTIDE SEQUENCE [LARGE SCALE GENOMIC DNA]</scope>
    <source>
        <strain evidence="2 3">CCUG 51329</strain>
    </source>
</reference>
<dbReference type="SMART" id="SM01260">
    <property type="entry name" value="LANC_like"/>
    <property type="match status" value="1"/>
</dbReference>
<protein>
    <recommendedName>
        <fullName evidence="4">Lanthionine synthetase</fullName>
    </recommendedName>
</protein>
<dbReference type="GO" id="GO:0046872">
    <property type="term" value="F:metal ion binding"/>
    <property type="evidence" value="ECO:0007669"/>
    <property type="project" value="UniProtKB-KW"/>
</dbReference>
<feature type="binding site" evidence="1">
    <location>
        <position position="258"/>
    </location>
    <ligand>
        <name>Zn(2+)</name>
        <dbReference type="ChEBI" id="CHEBI:29105"/>
    </ligand>
</feature>
<dbReference type="PANTHER" id="PTHR12736">
    <property type="entry name" value="LANC-LIKE PROTEIN"/>
    <property type="match status" value="1"/>
</dbReference>
<dbReference type="GO" id="GO:0005886">
    <property type="term" value="C:plasma membrane"/>
    <property type="evidence" value="ECO:0007669"/>
    <property type="project" value="TreeGrafter"/>
</dbReference>
<dbReference type="PRINTS" id="PR01950">
    <property type="entry name" value="LANCSUPER"/>
</dbReference>
<feature type="binding site" evidence="1">
    <location>
        <position position="308"/>
    </location>
    <ligand>
        <name>Zn(2+)</name>
        <dbReference type="ChEBI" id="CHEBI:29105"/>
    </ligand>
</feature>
<dbReference type="SUPFAM" id="SSF158745">
    <property type="entry name" value="LanC-like"/>
    <property type="match status" value="1"/>
</dbReference>
<keyword evidence="1" id="KW-0479">Metal-binding</keyword>
<dbReference type="RefSeq" id="WP_116097268.1">
    <property type="nucleotide sequence ID" value="NZ_QNVU01000007.1"/>
</dbReference>
<dbReference type="EMBL" id="QNVU01000007">
    <property type="protein sequence ID" value="REC51685.1"/>
    <property type="molecule type" value="Genomic_DNA"/>
</dbReference>
<feature type="binding site" evidence="1">
    <location>
        <position position="309"/>
    </location>
    <ligand>
        <name>Zn(2+)</name>
        <dbReference type="ChEBI" id="CHEBI:29105"/>
    </ligand>
</feature>
<proteinExistence type="predicted"/>
<keyword evidence="3" id="KW-1185">Reference proteome</keyword>
<dbReference type="PRINTS" id="PR01955">
    <property type="entry name" value="LANCFRANKIA"/>
</dbReference>
<accession>A0A3D9BDM9</accession>
<dbReference type="Gene3D" id="1.50.10.20">
    <property type="match status" value="1"/>
</dbReference>
<evidence type="ECO:0000313" key="3">
    <source>
        <dbReference type="Proteomes" id="UP000256924"/>
    </source>
</evidence>
<evidence type="ECO:0000256" key="1">
    <source>
        <dbReference type="PIRSR" id="PIRSR607822-1"/>
    </source>
</evidence>
<dbReference type="GO" id="GO:0031179">
    <property type="term" value="P:peptide modification"/>
    <property type="evidence" value="ECO:0007669"/>
    <property type="project" value="InterPro"/>
</dbReference>
<name>A0A3D9BDM9_9FLAO</name>
<evidence type="ECO:0000313" key="2">
    <source>
        <dbReference type="EMBL" id="REC51685.1"/>
    </source>
</evidence>
<gene>
    <name evidence="2" type="ORF">DRF68_05210</name>
</gene>
<dbReference type="Proteomes" id="UP000256924">
    <property type="component" value="Unassembled WGS sequence"/>
</dbReference>
<organism evidence="2 3">
    <name type="scientific">Candidatus Chryseobacterium massiliense</name>
    <dbReference type="NCBI Taxonomy" id="204089"/>
    <lineage>
        <taxon>Bacteria</taxon>
        <taxon>Pseudomonadati</taxon>
        <taxon>Bacteroidota</taxon>
        <taxon>Flavobacteriia</taxon>
        <taxon>Flavobacteriales</taxon>
        <taxon>Weeksellaceae</taxon>
        <taxon>Chryseobacterium group</taxon>
        <taxon>Chryseobacterium</taxon>
    </lineage>
</organism>
<keyword evidence="1" id="KW-0862">Zinc</keyword>
<dbReference type="AlphaFoldDB" id="A0A3D9BDM9"/>
<dbReference type="Pfam" id="PF05147">
    <property type="entry name" value="LANC_like"/>
    <property type="match status" value="1"/>
</dbReference>
<evidence type="ECO:0008006" key="4">
    <source>
        <dbReference type="Google" id="ProtNLM"/>
    </source>
</evidence>